<evidence type="ECO:0000313" key="3">
    <source>
        <dbReference type="EMBL" id="CAG8543764.1"/>
    </source>
</evidence>
<feature type="compositionally biased region" description="Polar residues" evidence="2">
    <location>
        <begin position="1"/>
        <end position="10"/>
    </location>
</feature>
<keyword evidence="4" id="KW-1185">Reference proteome</keyword>
<name>A0A9N9FM44_9GLOM</name>
<reference evidence="3" key="1">
    <citation type="submission" date="2021-06" db="EMBL/GenBank/DDBJ databases">
        <authorList>
            <person name="Kallberg Y."/>
            <person name="Tangrot J."/>
            <person name="Rosling A."/>
        </authorList>
    </citation>
    <scope>NUCLEOTIDE SEQUENCE</scope>
    <source>
        <strain evidence="3">FL130A</strain>
    </source>
</reference>
<feature type="region of interest" description="Disordered" evidence="2">
    <location>
        <begin position="414"/>
        <end position="472"/>
    </location>
</feature>
<dbReference type="PANTHER" id="PTHR42048:SF1">
    <property type="entry name" value="ARS-BINDING PROTEIN 2"/>
    <property type="match status" value="1"/>
</dbReference>
<accession>A0A9N9FM44</accession>
<sequence>MPSQKSTKITEQQEDALPTETPTAADSPTSTDNNNDESILNQHEESTSTITITATTTSLQAQFDKNISKKSNVTIDNAADNNIAATTATDTIKESIIAMSTSTTTDNSKETQTKATIIPTKNKQNKKADLSPSASSTTLTTFQHLIPTQHHSPRKLPPKEINESNIADRYIEFIFYCNPSAPIETDVSSLQRAFQAVPKSDGKVFHPYVLFQLVCRHEQGEIKTWTKLAQQLGVEKTDESSPQKIQQYAVRLKKWMRSIHLDAFFDYLLSKPNEYYLEPHKNPTGTEETTTSTTAAIDDDADDADLVLKLIKRANSKRKKRKYTRQPQQLKDDSKEKSTTSSSKATRNEERPEKRIKVAFSEASSGNDDEDDAAEPIEEDLQDIEGEDPDLRIARRRSIVQVGVGPRWVKDEEEEEYKYEDGNGTEASSSASVATSKHKDATNKKKAASNNSRSNNNNKSSSSKNNASTRISSAAPAREILLHLGKSKPFDHIPTPNPSPTAEMRYHHQHPGHSSLSSVAGFDRNTVDSSSTASGNNTQNIKWRTISIGGGPSVAQVSTSSSLQKGIKRKHSVDVSPTGHYDTFLTSNSPDAVTTLTERLTKAVEMLEKSHRRIEQLENSMRQHDEEFRRKFNEMKNDMVGLLKRWGD</sequence>
<feature type="compositionally biased region" description="Acidic residues" evidence="2">
    <location>
        <begin position="367"/>
        <end position="388"/>
    </location>
</feature>
<feature type="coiled-coil region" evidence="1">
    <location>
        <begin position="600"/>
        <end position="634"/>
    </location>
</feature>
<feature type="compositionally biased region" description="Polar residues" evidence="2">
    <location>
        <begin position="20"/>
        <end position="38"/>
    </location>
</feature>
<feature type="region of interest" description="Disordered" evidence="2">
    <location>
        <begin position="552"/>
        <end position="574"/>
    </location>
</feature>
<feature type="compositionally biased region" description="Low complexity" evidence="2">
    <location>
        <begin position="448"/>
        <end position="468"/>
    </location>
</feature>
<comment type="caution">
    <text evidence="3">The sequence shown here is derived from an EMBL/GenBank/DDBJ whole genome shotgun (WGS) entry which is preliminary data.</text>
</comment>
<keyword evidence="1" id="KW-0175">Coiled coil</keyword>
<feature type="region of interest" description="Disordered" evidence="2">
    <location>
        <begin position="1"/>
        <end position="38"/>
    </location>
</feature>
<feature type="compositionally biased region" description="Polar residues" evidence="2">
    <location>
        <begin position="527"/>
        <end position="538"/>
    </location>
</feature>
<dbReference type="GO" id="GO:0003688">
    <property type="term" value="F:DNA replication origin binding"/>
    <property type="evidence" value="ECO:0007669"/>
    <property type="project" value="TreeGrafter"/>
</dbReference>
<protein>
    <submittedName>
        <fullName evidence="3">10578_t:CDS:1</fullName>
    </submittedName>
</protein>
<dbReference type="Proteomes" id="UP000789508">
    <property type="component" value="Unassembled WGS sequence"/>
</dbReference>
<dbReference type="InterPro" id="IPR018562">
    <property type="entry name" value="ARS-binding_2"/>
</dbReference>
<dbReference type="PANTHER" id="PTHR42048">
    <property type="entry name" value="ARS-BINDING PROTEIN 2"/>
    <property type="match status" value="1"/>
</dbReference>
<feature type="compositionally biased region" description="Basic and acidic residues" evidence="2">
    <location>
        <begin position="346"/>
        <end position="356"/>
    </location>
</feature>
<dbReference type="AlphaFoldDB" id="A0A9N9FM44"/>
<organism evidence="3 4">
    <name type="scientific">Ambispora leptoticha</name>
    <dbReference type="NCBI Taxonomy" id="144679"/>
    <lineage>
        <taxon>Eukaryota</taxon>
        <taxon>Fungi</taxon>
        <taxon>Fungi incertae sedis</taxon>
        <taxon>Mucoromycota</taxon>
        <taxon>Glomeromycotina</taxon>
        <taxon>Glomeromycetes</taxon>
        <taxon>Archaeosporales</taxon>
        <taxon>Ambisporaceae</taxon>
        <taxon>Ambispora</taxon>
    </lineage>
</organism>
<gene>
    <name evidence="3" type="ORF">ALEPTO_LOCUS5539</name>
</gene>
<feature type="region of interest" description="Disordered" evidence="2">
    <location>
        <begin position="484"/>
        <end position="538"/>
    </location>
</feature>
<dbReference type="EMBL" id="CAJVPS010001577">
    <property type="protein sequence ID" value="CAG8543764.1"/>
    <property type="molecule type" value="Genomic_DNA"/>
</dbReference>
<dbReference type="Pfam" id="PF09441">
    <property type="entry name" value="Abp2"/>
    <property type="match status" value="1"/>
</dbReference>
<proteinExistence type="predicted"/>
<evidence type="ECO:0000256" key="1">
    <source>
        <dbReference type="SAM" id="Coils"/>
    </source>
</evidence>
<feature type="region of interest" description="Disordered" evidence="2">
    <location>
        <begin position="318"/>
        <end position="389"/>
    </location>
</feature>
<feature type="compositionally biased region" description="Polar residues" evidence="2">
    <location>
        <begin position="555"/>
        <end position="564"/>
    </location>
</feature>
<evidence type="ECO:0000256" key="2">
    <source>
        <dbReference type="SAM" id="MobiDB-lite"/>
    </source>
</evidence>
<evidence type="ECO:0000313" key="4">
    <source>
        <dbReference type="Proteomes" id="UP000789508"/>
    </source>
</evidence>
<dbReference type="OrthoDB" id="2104370at2759"/>